<dbReference type="PANTHER" id="PTHR35164">
    <property type="entry name" value="EXPRESSED PROTEIN"/>
    <property type="match status" value="1"/>
</dbReference>
<feature type="coiled-coil region" evidence="1">
    <location>
        <begin position="4"/>
        <end position="52"/>
    </location>
</feature>
<dbReference type="AlphaFoldDB" id="A0AAD3T7C0"/>
<evidence type="ECO:0000313" key="3">
    <source>
        <dbReference type="Proteomes" id="UP001279734"/>
    </source>
</evidence>
<accession>A0AAD3T7C0</accession>
<comment type="caution">
    <text evidence="2">The sequence shown here is derived from an EMBL/GenBank/DDBJ whole genome shotgun (WGS) entry which is preliminary data.</text>
</comment>
<dbReference type="PANTHER" id="PTHR35164:SF9">
    <property type="entry name" value="EXPRESSED PROTEIN"/>
    <property type="match status" value="1"/>
</dbReference>
<reference evidence="2" key="1">
    <citation type="submission" date="2023-05" db="EMBL/GenBank/DDBJ databases">
        <title>Nepenthes gracilis genome sequencing.</title>
        <authorList>
            <person name="Fukushima K."/>
        </authorList>
    </citation>
    <scope>NUCLEOTIDE SEQUENCE</scope>
    <source>
        <strain evidence="2">SING2019-196</strain>
    </source>
</reference>
<evidence type="ECO:0000256" key="1">
    <source>
        <dbReference type="SAM" id="Coils"/>
    </source>
</evidence>
<keyword evidence="3" id="KW-1185">Reference proteome</keyword>
<dbReference type="EMBL" id="BSYO01000028">
    <property type="protein sequence ID" value="GMH24693.1"/>
    <property type="molecule type" value="Genomic_DNA"/>
</dbReference>
<feature type="coiled-coil region" evidence="1">
    <location>
        <begin position="80"/>
        <end position="262"/>
    </location>
</feature>
<protein>
    <submittedName>
        <fullName evidence="2">Uncharacterized protein</fullName>
    </submittedName>
</protein>
<name>A0AAD3T7C0_NEPGR</name>
<keyword evidence="1" id="KW-0175">Coiled coil</keyword>
<proteinExistence type="predicted"/>
<sequence length="415" mass="47140">MNRIKELEAEIERLKQSEAKLFDSYAAQTTQLEQATILLEKSKLENADLRGKVRSSGEMVTLKNELRLAMEAEEKGKKAMDDLAMALKEVSAEANQAKEKLSATEAQLQIVKEEADRLKSKLKSLEDNYKTLLNEAKEETDRWKNTADRHRIEAEESLLAWNVKEIEFLRCIENTEDEKTALLEENSRLRESLSAAEAMEEKARDDNQKLRDILKQALNEANVAKEAAEIARAENSQLKDSLAEKDEALAAIAEENESLKLNEAAANEIIKELKWFISSGSMKDLNTLEKPLEEKEEKKSEKDYQKGGKRLSFDLKEVKLAVPGILPRPEDIEGDVDKDDAVTDSMFNLVGKLAKIPHNRRTSSAFSDDGKAINLEEFNQQEVRHLENSDINKSSQSKRRVLLRKFGDVLRKKKP</sequence>
<gene>
    <name evidence="2" type="ORF">Nepgr_026536</name>
</gene>
<organism evidence="2 3">
    <name type="scientific">Nepenthes gracilis</name>
    <name type="common">Slender pitcher plant</name>
    <dbReference type="NCBI Taxonomy" id="150966"/>
    <lineage>
        <taxon>Eukaryota</taxon>
        <taxon>Viridiplantae</taxon>
        <taxon>Streptophyta</taxon>
        <taxon>Embryophyta</taxon>
        <taxon>Tracheophyta</taxon>
        <taxon>Spermatophyta</taxon>
        <taxon>Magnoliopsida</taxon>
        <taxon>eudicotyledons</taxon>
        <taxon>Gunneridae</taxon>
        <taxon>Pentapetalae</taxon>
        <taxon>Caryophyllales</taxon>
        <taxon>Nepenthaceae</taxon>
        <taxon>Nepenthes</taxon>
    </lineage>
</organism>
<evidence type="ECO:0000313" key="2">
    <source>
        <dbReference type="EMBL" id="GMH24693.1"/>
    </source>
</evidence>
<dbReference type="Proteomes" id="UP001279734">
    <property type="component" value="Unassembled WGS sequence"/>
</dbReference>